<evidence type="ECO:0000313" key="9">
    <source>
        <dbReference type="Proteomes" id="UP000316621"/>
    </source>
</evidence>
<keyword evidence="2" id="KW-0805">Transcription regulation</keyword>
<dbReference type="InterPro" id="IPR015300">
    <property type="entry name" value="DNA-bd_pseudobarrel_sf"/>
</dbReference>
<evidence type="ECO:0000256" key="3">
    <source>
        <dbReference type="ARBA" id="ARBA00023125"/>
    </source>
</evidence>
<dbReference type="PROSITE" id="PS50863">
    <property type="entry name" value="B3"/>
    <property type="match status" value="2"/>
</dbReference>
<dbReference type="Pfam" id="PF02362">
    <property type="entry name" value="B3"/>
    <property type="match status" value="2"/>
</dbReference>
<feature type="region of interest" description="Disordered" evidence="6">
    <location>
        <begin position="453"/>
        <end position="514"/>
    </location>
</feature>
<dbReference type="Gramene" id="RZC44285">
    <property type="protein sequence ID" value="RZC44285"/>
    <property type="gene ID" value="C5167_037235"/>
</dbReference>
<name>A0A4Y7IA44_PAPSO</name>
<organism evidence="8 9">
    <name type="scientific">Papaver somniferum</name>
    <name type="common">Opium poppy</name>
    <dbReference type="NCBI Taxonomy" id="3469"/>
    <lineage>
        <taxon>Eukaryota</taxon>
        <taxon>Viridiplantae</taxon>
        <taxon>Streptophyta</taxon>
        <taxon>Embryophyta</taxon>
        <taxon>Tracheophyta</taxon>
        <taxon>Spermatophyta</taxon>
        <taxon>Magnoliopsida</taxon>
        <taxon>Ranunculales</taxon>
        <taxon>Papaveraceae</taxon>
        <taxon>Papaveroideae</taxon>
        <taxon>Papaver</taxon>
    </lineage>
</organism>
<feature type="compositionally biased region" description="Acidic residues" evidence="6">
    <location>
        <begin position="453"/>
        <end position="503"/>
    </location>
</feature>
<gene>
    <name evidence="8" type="ORF">C5167_037235</name>
</gene>
<protein>
    <recommendedName>
        <fullName evidence="7">TF-B3 domain-containing protein</fullName>
    </recommendedName>
</protein>
<accession>A0A4Y7IA44</accession>
<feature type="compositionally biased region" description="Acidic residues" evidence="6">
    <location>
        <begin position="201"/>
        <end position="236"/>
    </location>
</feature>
<feature type="region of interest" description="Disordered" evidence="6">
    <location>
        <begin position="179"/>
        <end position="248"/>
    </location>
</feature>
<dbReference type="PANTHER" id="PTHR31920">
    <property type="entry name" value="B3 DOMAIN-CONTAINING"/>
    <property type="match status" value="1"/>
</dbReference>
<feature type="domain" description="TF-B3" evidence="7">
    <location>
        <begin position="51"/>
        <end position="129"/>
    </location>
</feature>
<dbReference type="EMBL" id="CM010715">
    <property type="protein sequence ID" value="RZC44285.1"/>
    <property type="molecule type" value="Genomic_DNA"/>
</dbReference>
<dbReference type="Gene3D" id="2.40.330.10">
    <property type="entry name" value="DNA-binding pseudobarrel domain"/>
    <property type="match status" value="4"/>
</dbReference>
<dbReference type="SMART" id="SM01019">
    <property type="entry name" value="B3"/>
    <property type="match status" value="2"/>
</dbReference>
<evidence type="ECO:0000256" key="5">
    <source>
        <dbReference type="ARBA" id="ARBA00023242"/>
    </source>
</evidence>
<keyword evidence="3" id="KW-0238">DNA-binding</keyword>
<keyword evidence="5" id="KW-0539">Nucleus</keyword>
<dbReference type="InterPro" id="IPR050655">
    <property type="entry name" value="Plant_B3_domain"/>
</dbReference>
<dbReference type="PANTHER" id="PTHR31920:SF132">
    <property type="entry name" value="TF-B3 DOMAIN-CONTAINING PROTEIN"/>
    <property type="match status" value="1"/>
</dbReference>
<dbReference type="GO" id="GO:0005634">
    <property type="term" value="C:nucleus"/>
    <property type="evidence" value="ECO:0007669"/>
    <property type="project" value="UniProtKB-SubCell"/>
</dbReference>
<keyword evidence="4" id="KW-0804">Transcription</keyword>
<feature type="domain" description="TF-B3" evidence="7">
    <location>
        <begin position="339"/>
        <end position="434"/>
    </location>
</feature>
<evidence type="ECO:0000259" key="7">
    <source>
        <dbReference type="PROSITE" id="PS50863"/>
    </source>
</evidence>
<evidence type="ECO:0000256" key="2">
    <source>
        <dbReference type="ARBA" id="ARBA00023015"/>
    </source>
</evidence>
<dbReference type="GO" id="GO:0003677">
    <property type="term" value="F:DNA binding"/>
    <property type="evidence" value="ECO:0007669"/>
    <property type="project" value="UniProtKB-KW"/>
</dbReference>
<evidence type="ECO:0000313" key="8">
    <source>
        <dbReference type="EMBL" id="RZC44285.1"/>
    </source>
</evidence>
<sequence length="631" mass="73288">MRKFVDPDRKHHFFKVLLEGDLTRMVISLSYSIWAYGLLPHSCFDWLLSRIPEAFYPRISKDSQSCERAVLWGPSGTHWVAKVKKSQDGIYLDKGWEVFVQVNGIQKYDFLVFRYEGSMQFSIKVFNMHGVPREECFTPDRSSPLVEERIRHGRSFDCPPVGRPSTNLRSRKRRCVELQERVQQDRDESDEDKSDEKDKSDEDEWDEDESDEGESDEDESDEDESDEDGLDEEDEDCVARTNGRKCGLSSRSRSAFFRILMRPAYLKHNYVPIPRGIRRAYFLDDVKKVIIMPSDASYDREWRIRILHTKTDMRLSKGVPDFIKKKNGLNLKAGDVCHFEIVEKRSYKLVLRVQQIPEAFYPRLSKESQSSRRAVVQGPSGAHWVTTVSKSQDGIYLEKGWQVFIRENGLRMYDFLIFKYGGSMQFSVKVFTMHGVLREGCFAPIHASLLLEERDDTNEDESDEDESNDISNEDESNEEELDEDESDEYDPNEDGSEDNEEEYVSSADGVRRRSASASRSSSPFFSITVRRAYLEHNYLPIPWAARRNYFHNGLKTVKIITSDASDDRAWRIRTLNLGADIRLSKGITDFLKKKNGLNLRVGDVCHFKVVKKRPHKLVLRVQVSRRQFPFG</sequence>
<dbReference type="AlphaFoldDB" id="A0A4Y7IA44"/>
<dbReference type="Proteomes" id="UP000316621">
    <property type="component" value="Chromosome 1"/>
</dbReference>
<keyword evidence="9" id="KW-1185">Reference proteome</keyword>
<reference evidence="8 9" key="1">
    <citation type="journal article" date="2018" name="Science">
        <title>The opium poppy genome and morphinan production.</title>
        <authorList>
            <person name="Guo L."/>
            <person name="Winzer T."/>
            <person name="Yang X."/>
            <person name="Li Y."/>
            <person name="Ning Z."/>
            <person name="He Z."/>
            <person name="Teodor R."/>
            <person name="Lu Y."/>
            <person name="Bowser T.A."/>
            <person name="Graham I.A."/>
            <person name="Ye K."/>
        </authorList>
    </citation>
    <scope>NUCLEOTIDE SEQUENCE [LARGE SCALE GENOMIC DNA]</scope>
    <source>
        <strain evidence="9">cv. HN1</strain>
        <tissue evidence="8">Leaves</tissue>
    </source>
</reference>
<dbReference type="CDD" id="cd10017">
    <property type="entry name" value="B3_DNA"/>
    <property type="match status" value="2"/>
</dbReference>
<dbReference type="SUPFAM" id="SSF101936">
    <property type="entry name" value="DNA-binding pseudobarrel domain"/>
    <property type="match status" value="4"/>
</dbReference>
<dbReference type="InterPro" id="IPR003340">
    <property type="entry name" value="B3_DNA-bd"/>
</dbReference>
<comment type="subcellular location">
    <subcellularLocation>
        <location evidence="1">Nucleus</location>
    </subcellularLocation>
</comment>
<evidence type="ECO:0000256" key="4">
    <source>
        <dbReference type="ARBA" id="ARBA00023163"/>
    </source>
</evidence>
<evidence type="ECO:0000256" key="6">
    <source>
        <dbReference type="SAM" id="MobiDB-lite"/>
    </source>
</evidence>
<evidence type="ECO:0000256" key="1">
    <source>
        <dbReference type="ARBA" id="ARBA00004123"/>
    </source>
</evidence>
<proteinExistence type="predicted"/>